<evidence type="ECO:0000256" key="2">
    <source>
        <dbReference type="SAM" id="Phobius"/>
    </source>
</evidence>
<feature type="transmembrane region" description="Helical" evidence="2">
    <location>
        <begin position="155"/>
        <end position="182"/>
    </location>
</feature>
<dbReference type="EMBL" id="JBHRWI010000052">
    <property type="protein sequence ID" value="MFC3515652.1"/>
    <property type="molecule type" value="Genomic_DNA"/>
</dbReference>
<feature type="region of interest" description="Disordered" evidence="1">
    <location>
        <begin position="529"/>
        <end position="552"/>
    </location>
</feature>
<dbReference type="InterPro" id="IPR045528">
    <property type="entry name" value="DO-GTPase2"/>
</dbReference>
<evidence type="ECO:0000259" key="3">
    <source>
        <dbReference type="Pfam" id="PF19993"/>
    </source>
</evidence>
<evidence type="ECO:0000313" key="5">
    <source>
        <dbReference type="Proteomes" id="UP001595764"/>
    </source>
</evidence>
<feature type="transmembrane region" description="Helical" evidence="2">
    <location>
        <begin position="132"/>
        <end position="149"/>
    </location>
</feature>
<name>A0ABV7QQR7_9PSEU</name>
<evidence type="ECO:0000256" key="1">
    <source>
        <dbReference type="SAM" id="MobiDB-lite"/>
    </source>
</evidence>
<dbReference type="RefSeq" id="WP_377871827.1">
    <property type="nucleotide sequence ID" value="NZ_JBHMAY010000034.1"/>
</dbReference>
<protein>
    <recommendedName>
        <fullName evidence="3">Double-GTPase 2 domain-containing protein</fullName>
    </recommendedName>
</protein>
<keyword evidence="5" id="KW-1185">Reference proteome</keyword>
<feature type="compositionally biased region" description="Basic and acidic residues" evidence="1">
    <location>
        <begin position="535"/>
        <end position="552"/>
    </location>
</feature>
<dbReference type="Proteomes" id="UP001595764">
    <property type="component" value="Unassembled WGS sequence"/>
</dbReference>
<organism evidence="4 5">
    <name type="scientific">Amycolatopsis halotolerans</name>
    <dbReference type="NCBI Taxonomy" id="330083"/>
    <lineage>
        <taxon>Bacteria</taxon>
        <taxon>Bacillati</taxon>
        <taxon>Actinomycetota</taxon>
        <taxon>Actinomycetes</taxon>
        <taxon>Pseudonocardiales</taxon>
        <taxon>Pseudonocardiaceae</taxon>
        <taxon>Amycolatopsis</taxon>
    </lineage>
</organism>
<reference evidence="5" key="1">
    <citation type="journal article" date="2019" name="Int. J. Syst. Evol. Microbiol.">
        <title>The Global Catalogue of Microorganisms (GCM) 10K type strain sequencing project: providing services to taxonomists for standard genome sequencing and annotation.</title>
        <authorList>
            <consortium name="The Broad Institute Genomics Platform"/>
            <consortium name="The Broad Institute Genome Sequencing Center for Infectious Disease"/>
            <person name="Wu L."/>
            <person name="Ma J."/>
        </authorList>
    </citation>
    <scope>NUCLEOTIDE SEQUENCE [LARGE SCALE GENOMIC DNA]</scope>
    <source>
        <strain evidence="5">CGMCC 4.7682</strain>
    </source>
</reference>
<proteinExistence type="predicted"/>
<keyword evidence="2" id="KW-0472">Membrane</keyword>
<evidence type="ECO:0000313" key="4">
    <source>
        <dbReference type="EMBL" id="MFC3515652.1"/>
    </source>
</evidence>
<feature type="transmembrane region" description="Helical" evidence="2">
    <location>
        <begin position="36"/>
        <end position="56"/>
    </location>
</feature>
<accession>A0ABV7QQR7</accession>
<feature type="domain" description="Double-GTPase 2" evidence="3">
    <location>
        <begin position="275"/>
        <end position="495"/>
    </location>
</feature>
<keyword evidence="2" id="KW-0812">Transmembrane</keyword>
<comment type="caution">
    <text evidence="4">The sequence shown here is derived from an EMBL/GenBank/DDBJ whole genome shotgun (WGS) entry which is preliminary data.</text>
</comment>
<dbReference type="Pfam" id="PF19993">
    <property type="entry name" value="DO-GTPase2"/>
    <property type="match status" value="1"/>
</dbReference>
<feature type="transmembrane region" description="Helical" evidence="2">
    <location>
        <begin position="7"/>
        <end position="30"/>
    </location>
</feature>
<gene>
    <name evidence="4" type="ORF">ACFORO_36210</name>
</gene>
<keyword evidence="2" id="KW-1133">Transmembrane helix</keyword>
<sequence>MPLVIGLVFGLCALYFAVWAAAAALMWLILPALCILVPWAVVAGALMAAAIALLTLTGHREPPETITPDLVKAGRDGKLPKPRAAEPFGRDWAWPSYFSAQAKVDLAQVWRTNLRVLAQGWRWIRRITARGWPARIAVLLFGAPVWLAASTGALAATAAIVGTGGLVLFALWVCWSIPVVVLRTGDQLLRKVRNADAGCQACYHVNTLPAFACPVCERLHWDVRPGRLGGLWRRCGCGTRLPTAVVRAASQGTPRCRRCREPLRDGAAVVSDIRLPVFGPVSAGKTRLVYTGLLALRDGVAADGGALEFADPESRQTFDHAVALIGAGGDTTKTPTGELPHAITANLVNGRRRALLHLFDAAGEYYADREDNTALEFLDHAQGLVLVIDPFSVPRVRDQLSGGESEKLIAMASPAAEEPERVYRVTSQRLRDYGVATGKQRLAVVVVKTDLLAGSAPARDLAPGRVREWLVEAGLDNLVLSAERDFGEVRYFAVASLSGIQAGDPRSPAGPFGWLVSGAGFRLWSGSASAGLPSHEGRTSQEPVEKEQEKTG</sequence>